<evidence type="ECO:0000313" key="10">
    <source>
        <dbReference type="EMBL" id="UNI21808.1"/>
    </source>
</evidence>
<dbReference type="PROSITE" id="PS00892">
    <property type="entry name" value="HIT_1"/>
    <property type="match status" value="1"/>
</dbReference>
<evidence type="ECO:0000256" key="2">
    <source>
        <dbReference type="ARBA" id="ARBA00022801"/>
    </source>
</evidence>
<evidence type="ECO:0000259" key="9">
    <source>
        <dbReference type="PROSITE" id="PS51084"/>
    </source>
</evidence>
<keyword evidence="11" id="KW-1185">Reference proteome</keyword>
<keyword evidence="1 7" id="KW-0547">Nucleotide-binding</keyword>
<protein>
    <recommendedName>
        <fullName evidence="7">Bis(5'-adenosyl)-triphosphatase</fullName>
        <ecNumber evidence="7">3.6.1.29</ecNumber>
    </recommendedName>
</protein>
<keyword evidence="2 7" id="KW-0378">Hydrolase</keyword>
<evidence type="ECO:0000313" key="11">
    <source>
        <dbReference type="Proteomes" id="UP000829364"/>
    </source>
</evidence>
<feature type="short sequence motif" description="Histidine triad motif" evidence="6">
    <location>
        <begin position="174"/>
        <end position="178"/>
    </location>
</feature>
<dbReference type="InterPro" id="IPR011146">
    <property type="entry name" value="HIT-like"/>
</dbReference>
<comment type="catalytic activity">
    <reaction evidence="7">
        <text>P(1),P(3)-bis(5'-adenosyl) triphosphate + H2O = AMP + ADP + 2 H(+)</text>
        <dbReference type="Rhea" id="RHEA:13893"/>
        <dbReference type="ChEBI" id="CHEBI:15377"/>
        <dbReference type="ChEBI" id="CHEBI:15378"/>
        <dbReference type="ChEBI" id="CHEBI:58529"/>
        <dbReference type="ChEBI" id="CHEBI:456215"/>
        <dbReference type="ChEBI" id="CHEBI:456216"/>
        <dbReference type="EC" id="3.6.1.29"/>
    </reaction>
</comment>
<dbReference type="GeneID" id="72069712"/>
<sequence>MLAARSLLLRTRAARAASSTSPTKNKSNCNTVLTAFRPVSSSVTRAIAMSSVPDVKEIRFGPFEVTKQVFCVTPLSFALVNLKPIVPGHVLVCPLAPHRRLTDLSPAETADLFTTVQLIQRVLAQNYFPTDENLEGRGQGGDPSSSSSSLSSLVGGSFTVAVQDGPDAGQTVPHVHVHVIPRAKGDLGDAMDEIYVRMAGEEGNVGGALWDGVMGRRPVPGGGMPRIEDVERNVRTERQMHDEADRYRATLRQMHDEGQKERGGGVSKTEAPKAAEL</sequence>
<dbReference type="EMBL" id="CP086360">
    <property type="protein sequence ID" value="UNI21808.1"/>
    <property type="molecule type" value="Genomic_DNA"/>
</dbReference>
<dbReference type="Pfam" id="PF01230">
    <property type="entry name" value="HIT"/>
    <property type="match status" value="1"/>
</dbReference>
<evidence type="ECO:0000256" key="6">
    <source>
        <dbReference type="PROSITE-ProRule" id="PRU00464"/>
    </source>
</evidence>
<dbReference type="PANTHER" id="PTHR46243">
    <property type="entry name" value="BIS(5'-ADENOSYL)-TRIPHOSPHATASE"/>
    <property type="match status" value="1"/>
</dbReference>
<dbReference type="CDD" id="cd01275">
    <property type="entry name" value="FHIT"/>
    <property type="match status" value="1"/>
</dbReference>
<dbReference type="PANTHER" id="PTHR46243:SF1">
    <property type="entry name" value="BIS(5'-ADENOSYL)-TRIPHOSPHATASE"/>
    <property type="match status" value="1"/>
</dbReference>
<dbReference type="InterPro" id="IPR019808">
    <property type="entry name" value="Histidine_triad_CS"/>
</dbReference>
<dbReference type="RefSeq" id="XP_047845289.1">
    <property type="nucleotide sequence ID" value="XM_047989290.1"/>
</dbReference>
<dbReference type="GO" id="GO:0000166">
    <property type="term" value="F:nucleotide binding"/>
    <property type="evidence" value="ECO:0007669"/>
    <property type="project" value="UniProtKB-KW"/>
</dbReference>
<dbReference type="PROSITE" id="PS51084">
    <property type="entry name" value="HIT_2"/>
    <property type="match status" value="1"/>
</dbReference>
<dbReference type="OrthoDB" id="680339at2759"/>
<feature type="site" description="Important for induction of apoptosis" evidence="5">
    <location>
        <position position="195"/>
    </location>
</feature>
<evidence type="ECO:0000256" key="1">
    <source>
        <dbReference type="ARBA" id="ARBA00022741"/>
    </source>
</evidence>
<evidence type="ECO:0000256" key="3">
    <source>
        <dbReference type="PIRSR" id="PIRSR639383-1"/>
    </source>
</evidence>
<accession>A0A9Q8QKT9</accession>
<proteinExistence type="predicted"/>
<dbReference type="SUPFAM" id="SSF54197">
    <property type="entry name" value="HIT-like"/>
    <property type="match status" value="1"/>
</dbReference>
<feature type="domain" description="HIT" evidence="9">
    <location>
        <begin position="56"/>
        <end position="189"/>
    </location>
</feature>
<comment type="cofactor">
    <cofactor evidence="7">
        <name>Mn(2+)</name>
        <dbReference type="ChEBI" id="CHEBI:29035"/>
    </cofactor>
</comment>
<feature type="binding site" evidence="4">
    <location>
        <position position="163"/>
    </location>
    <ligand>
        <name>substrate</name>
    </ligand>
</feature>
<dbReference type="InterPro" id="IPR039383">
    <property type="entry name" value="FHIT"/>
</dbReference>
<name>A0A9Q8QKT9_9HYPO</name>
<feature type="binding site" evidence="4">
    <location>
        <position position="81"/>
    </location>
    <ligand>
        <name>substrate</name>
    </ligand>
</feature>
<organism evidence="10 11">
    <name type="scientific">Purpureocillium takamizusanense</name>
    <dbReference type="NCBI Taxonomy" id="2060973"/>
    <lineage>
        <taxon>Eukaryota</taxon>
        <taxon>Fungi</taxon>
        <taxon>Dikarya</taxon>
        <taxon>Ascomycota</taxon>
        <taxon>Pezizomycotina</taxon>
        <taxon>Sordariomycetes</taxon>
        <taxon>Hypocreomycetidae</taxon>
        <taxon>Hypocreales</taxon>
        <taxon>Ophiocordycipitaceae</taxon>
        <taxon>Purpureocillium</taxon>
    </lineage>
</organism>
<feature type="region of interest" description="Disordered" evidence="8">
    <location>
        <begin position="252"/>
        <end position="277"/>
    </location>
</feature>
<gene>
    <name evidence="10" type="primary">HNT2</name>
    <name evidence="10" type="ORF">JDV02_007764</name>
</gene>
<dbReference type="InterPro" id="IPR051884">
    <property type="entry name" value="Bis(5'-adenosyl)-TPase_reg"/>
</dbReference>
<evidence type="ECO:0000256" key="5">
    <source>
        <dbReference type="PIRSR" id="PIRSR639383-3"/>
    </source>
</evidence>
<dbReference type="Proteomes" id="UP000829364">
    <property type="component" value="Chromosome 7"/>
</dbReference>
<evidence type="ECO:0000256" key="7">
    <source>
        <dbReference type="RuleBase" id="RU366076"/>
    </source>
</evidence>
<feature type="binding site" evidence="4">
    <location>
        <begin position="169"/>
        <end position="172"/>
    </location>
    <ligand>
        <name>substrate</name>
    </ligand>
</feature>
<dbReference type="KEGG" id="ptkz:JDV02_007764"/>
<feature type="active site" description="Tele-AMP-histidine intermediate" evidence="3">
    <location>
        <position position="176"/>
    </location>
</feature>
<feature type="binding site" evidence="4">
    <location>
        <position position="178"/>
    </location>
    <ligand>
        <name>substrate</name>
    </ligand>
</feature>
<feature type="region of interest" description="Disordered" evidence="8">
    <location>
        <begin position="131"/>
        <end position="152"/>
    </location>
</feature>
<dbReference type="Gene3D" id="3.30.428.10">
    <property type="entry name" value="HIT-like"/>
    <property type="match status" value="1"/>
</dbReference>
<dbReference type="GO" id="GO:0047710">
    <property type="term" value="F:bis(5'-adenosyl)-triphosphatase activity"/>
    <property type="evidence" value="ECO:0007669"/>
    <property type="project" value="UniProtKB-UniRule"/>
</dbReference>
<dbReference type="EC" id="3.6.1.29" evidence="7"/>
<feature type="compositionally biased region" description="Basic and acidic residues" evidence="8">
    <location>
        <begin position="252"/>
        <end position="263"/>
    </location>
</feature>
<evidence type="ECO:0000256" key="4">
    <source>
        <dbReference type="PIRSR" id="PIRSR639383-2"/>
    </source>
</evidence>
<dbReference type="InterPro" id="IPR036265">
    <property type="entry name" value="HIT-like_sf"/>
</dbReference>
<evidence type="ECO:0000256" key="8">
    <source>
        <dbReference type="SAM" id="MobiDB-lite"/>
    </source>
</evidence>
<reference evidence="10" key="1">
    <citation type="submission" date="2021-11" db="EMBL/GenBank/DDBJ databases">
        <title>Purpureocillium_takamizusanense_genome.</title>
        <authorList>
            <person name="Nguyen N.-H."/>
        </authorList>
    </citation>
    <scope>NUCLEOTIDE SEQUENCE</scope>
    <source>
        <strain evidence="10">PT3</strain>
    </source>
</reference>
<dbReference type="AlphaFoldDB" id="A0A9Q8QKT9"/>